<organism evidence="11 12">
    <name type="scientific">Nannochloropsis salina CCMP1776</name>
    <dbReference type="NCBI Taxonomy" id="1027361"/>
    <lineage>
        <taxon>Eukaryota</taxon>
        <taxon>Sar</taxon>
        <taxon>Stramenopiles</taxon>
        <taxon>Ochrophyta</taxon>
        <taxon>Eustigmatophyceae</taxon>
        <taxon>Eustigmatales</taxon>
        <taxon>Monodopsidaceae</taxon>
        <taxon>Microchloropsis</taxon>
        <taxon>Microchloropsis salina</taxon>
    </lineage>
</organism>
<keyword evidence="12" id="KW-1185">Reference proteome</keyword>
<evidence type="ECO:0000256" key="4">
    <source>
        <dbReference type="ARBA" id="ARBA00022824"/>
    </source>
</evidence>
<dbReference type="PANTHER" id="PTHR12804">
    <property type="entry name" value="MICROSOMAL SIGNAL PEPTIDASE 23 KD SUBUNIT SPC22/23"/>
    <property type="match status" value="1"/>
</dbReference>
<evidence type="ECO:0000256" key="8">
    <source>
        <dbReference type="ARBA" id="ARBA00029556"/>
    </source>
</evidence>
<keyword evidence="7 10" id="KW-0472">Membrane</keyword>
<evidence type="ECO:0000256" key="7">
    <source>
        <dbReference type="ARBA" id="ARBA00023136"/>
    </source>
</evidence>
<dbReference type="GO" id="GO:0005787">
    <property type="term" value="C:signal peptidase complex"/>
    <property type="evidence" value="ECO:0007669"/>
    <property type="project" value="InterPro"/>
</dbReference>
<dbReference type="GO" id="GO:0045047">
    <property type="term" value="P:protein targeting to ER"/>
    <property type="evidence" value="ECO:0007669"/>
    <property type="project" value="TreeGrafter"/>
</dbReference>
<dbReference type="InterPro" id="IPR007653">
    <property type="entry name" value="SPC3"/>
</dbReference>
<evidence type="ECO:0000313" key="12">
    <source>
        <dbReference type="Proteomes" id="UP000355283"/>
    </source>
</evidence>
<comment type="caution">
    <text evidence="11">The sequence shown here is derived from an EMBL/GenBank/DDBJ whole genome shotgun (WGS) entry which is preliminary data.</text>
</comment>
<gene>
    <name evidence="11" type="ORF">NSK_007612</name>
</gene>
<evidence type="ECO:0000313" key="11">
    <source>
        <dbReference type="EMBL" id="TFJ80969.1"/>
    </source>
</evidence>
<feature type="compositionally biased region" description="Polar residues" evidence="9">
    <location>
        <begin position="17"/>
        <end position="27"/>
    </location>
</feature>
<accession>A0A4D9CWF7</accession>
<evidence type="ECO:0000256" key="2">
    <source>
        <dbReference type="ARBA" id="ARBA00009289"/>
    </source>
</evidence>
<feature type="region of interest" description="Disordered" evidence="9">
    <location>
        <begin position="1"/>
        <end position="29"/>
    </location>
</feature>
<evidence type="ECO:0000256" key="6">
    <source>
        <dbReference type="ARBA" id="ARBA00022989"/>
    </source>
</evidence>
<dbReference type="AlphaFoldDB" id="A0A4D9CWF7"/>
<dbReference type="GO" id="GO:0006465">
    <property type="term" value="P:signal peptide processing"/>
    <property type="evidence" value="ECO:0007669"/>
    <property type="project" value="InterPro"/>
</dbReference>
<dbReference type="OrthoDB" id="10261524at2759"/>
<reference evidence="11 12" key="1">
    <citation type="submission" date="2019-01" db="EMBL/GenBank/DDBJ databases">
        <title>Nuclear Genome Assembly of the Microalgal Biofuel strain Nannochloropsis salina CCMP1776.</title>
        <authorList>
            <person name="Hovde B."/>
        </authorList>
    </citation>
    <scope>NUCLEOTIDE SEQUENCE [LARGE SCALE GENOMIC DNA]</scope>
    <source>
        <strain evidence="11 12">CCMP1776</strain>
    </source>
</reference>
<evidence type="ECO:0000256" key="3">
    <source>
        <dbReference type="ARBA" id="ARBA00022692"/>
    </source>
</evidence>
<evidence type="ECO:0000256" key="10">
    <source>
        <dbReference type="SAM" id="Phobius"/>
    </source>
</evidence>
<keyword evidence="5" id="KW-0735">Signal-anchor</keyword>
<keyword evidence="3 10" id="KW-0812">Transmembrane</keyword>
<sequence>MAETGRETPNAGMEVSPSRSGNATDSDSVPGAVWNRKGKMHTFWVRLNAVVFFGFTVLLCLAVLTAFSTYGHGDYGSVQQLNVNKLIQLRRVRDNGQTGYHYDQALFNFDLKADLSPAFDWNIKQLFVFLVVEYESKKNVLSQVVVWDRIIERKEDAVLDLEAEFLDYPLRDPAVELRNKNITLRLVWDHMPLTGTLFMRSDLVNSTILPDQYT</sequence>
<dbReference type="Proteomes" id="UP000355283">
    <property type="component" value="Unassembled WGS sequence"/>
</dbReference>
<comment type="subcellular location">
    <subcellularLocation>
        <location evidence="1">Endoplasmic reticulum membrane</location>
        <topology evidence="1">Single-pass type II membrane protein</topology>
    </subcellularLocation>
</comment>
<evidence type="ECO:0000256" key="1">
    <source>
        <dbReference type="ARBA" id="ARBA00004648"/>
    </source>
</evidence>
<proteinExistence type="inferred from homology"/>
<keyword evidence="6 10" id="KW-1133">Transmembrane helix</keyword>
<keyword evidence="4" id="KW-0256">Endoplasmic reticulum</keyword>
<name>A0A4D9CWF7_9STRA</name>
<dbReference type="PANTHER" id="PTHR12804:SF0">
    <property type="entry name" value="SIGNAL PEPTIDASE COMPLEX SUBUNIT 3"/>
    <property type="match status" value="1"/>
</dbReference>
<feature type="transmembrane region" description="Helical" evidence="10">
    <location>
        <begin position="43"/>
        <end position="67"/>
    </location>
</feature>
<evidence type="ECO:0000256" key="9">
    <source>
        <dbReference type="SAM" id="MobiDB-lite"/>
    </source>
</evidence>
<protein>
    <recommendedName>
        <fullName evidence="8">Signal peptidase complex subunit 3</fullName>
    </recommendedName>
</protein>
<dbReference type="EMBL" id="SDOX01000145">
    <property type="protein sequence ID" value="TFJ80969.1"/>
    <property type="molecule type" value="Genomic_DNA"/>
</dbReference>
<evidence type="ECO:0000256" key="5">
    <source>
        <dbReference type="ARBA" id="ARBA00022968"/>
    </source>
</evidence>
<dbReference type="Pfam" id="PF04573">
    <property type="entry name" value="SPC22"/>
    <property type="match status" value="1"/>
</dbReference>
<comment type="similarity">
    <text evidence="2">Belongs to the SPCS3 family.</text>
</comment>